<evidence type="ECO:0000313" key="3">
    <source>
        <dbReference type="EMBL" id="MBC8540344.1"/>
    </source>
</evidence>
<keyword evidence="1" id="KW-0812">Transmembrane</keyword>
<keyword evidence="4" id="KW-1185">Reference proteome</keyword>
<name>A0A926DNA0_9FIRM</name>
<dbReference type="EMBL" id="JACRSU010000001">
    <property type="protein sequence ID" value="MBC8540344.1"/>
    <property type="molecule type" value="Genomic_DNA"/>
</dbReference>
<evidence type="ECO:0000259" key="2">
    <source>
        <dbReference type="Pfam" id="PF22570"/>
    </source>
</evidence>
<gene>
    <name evidence="3" type="ORF">H8698_05080</name>
</gene>
<dbReference type="Pfam" id="PF22570">
    <property type="entry name" value="LiaF-TM"/>
    <property type="match status" value="1"/>
</dbReference>
<dbReference type="Proteomes" id="UP000611762">
    <property type="component" value="Unassembled WGS sequence"/>
</dbReference>
<feature type="domain" description="LiaF transmembrane" evidence="2">
    <location>
        <begin position="7"/>
        <end position="100"/>
    </location>
</feature>
<feature type="transmembrane region" description="Helical" evidence="1">
    <location>
        <begin position="78"/>
        <end position="95"/>
    </location>
</feature>
<dbReference type="RefSeq" id="WP_249311454.1">
    <property type="nucleotide sequence ID" value="NZ_JACRSU010000001.1"/>
</dbReference>
<dbReference type="AlphaFoldDB" id="A0A926DNA0"/>
<feature type="transmembrane region" description="Helical" evidence="1">
    <location>
        <begin position="33"/>
        <end position="66"/>
    </location>
</feature>
<keyword evidence="1" id="KW-0472">Membrane</keyword>
<comment type="caution">
    <text evidence="3">The sequence shown here is derived from an EMBL/GenBank/DDBJ whole genome shotgun (WGS) entry which is preliminary data.</text>
</comment>
<evidence type="ECO:0000256" key="1">
    <source>
        <dbReference type="SAM" id="Phobius"/>
    </source>
</evidence>
<evidence type="ECO:0000313" key="4">
    <source>
        <dbReference type="Proteomes" id="UP000611762"/>
    </source>
</evidence>
<sequence>MNKKNIVWGLIFIMAAILVVCGAFGILGNPVNLIITVLLIPIIISNVVHLAYPGIFFPLAIIAILYDDYLGIQALTPWPVLFIALFLSIGLSFLFPKYKHFYKHSGEKSFHEIINEADDSVINLSAKFGGSVKYVNTNQLQEVNIDCAFSGMKVYFDHADMAGEKASVNVRLSFSGLELYVPKNWNVVDNLGCTLGGVERRGTASETTDKTLVLNGSVSFSGVTIIYV</sequence>
<proteinExistence type="predicted"/>
<reference evidence="3" key="1">
    <citation type="submission" date="2020-08" db="EMBL/GenBank/DDBJ databases">
        <title>Genome public.</title>
        <authorList>
            <person name="Liu C."/>
            <person name="Sun Q."/>
        </authorList>
    </citation>
    <scope>NUCLEOTIDE SEQUENCE</scope>
    <source>
        <strain evidence="3">H8</strain>
    </source>
</reference>
<feature type="transmembrane region" description="Helical" evidence="1">
    <location>
        <begin position="6"/>
        <end position="26"/>
    </location>
</feature>
<organism evidence="3 4">
    <name type="scientific">Congzhengia minquanensis</name>
    <dbReference type="NCBI Taxonomy" id="2763657"/>
    <lineage>
        <taxon>Bacteria</taxon>
        <taxon>Bacillati</taxon>
        <taxon>Bacillota</taxon>
        <taxon>Clostridia</taxon>
        <taxon>Eubacteriales</taxon>
        <taxon>Oscillospiraceae</taxon>
        <taxon>Congzhengia</taxon>
    </lineage>
</organism>
<accession>A0A926DNA0</accession>
<dbReference type="InterPro" id="IPR054331">
    <property type="entry name" value="LiaF_TM"/>
</dbReference>
<protein>
    <recommendedName>
        <fullName evidence="2">LiaF transmembrane domain-containing protein</fullName>
    </recommendedName>
</protein>
<keyword evidence="1" id="KW-1133">Transmembrane helix</keyword>